<proteinExistence type="predicted"/>
<dbReference type="KEGG" id="taut:V4D30_01625"/>
<dbReference type="RefSeq" id="WP_353684517.1">
    <property type="nucleotide sequence ID" value="NZ_CP144373.1"/>
</dbReference>
<protein>
    <submittedName>
        <fullName evidence="2">DUF4145 domain-containing protein</fullName>
    </submittedName>
</protein>
<name>A0AAU8GX39_9BACT</name>
<sequence length="91" mass="10127">MLWLNDKKKGKPEIVYPISSAVLLPLPNSDMPKEVRLDYEETAQIAKFSPRGAAALLRLAIQKLVKYLGEDEKNLNQAIGTLVKKGLPPEI</sequence>
<gene>
    <name evidence="2" type="ORF">V4D30_01625</name>
</gene>
<reference evidence="2" key="1">
    <citation type="submission" date="2024-01" db="EMBL/GenBank/DDBJ databases">
        <title>The first autotrophic representatives of the genus Thermodesulfovibrio.</title>
        <authorList>
            <person name="Maltseva A.I."/>
            <person name="Elcheninov A.G."/>
            <person name="Kublanov I.V."/>
            <person name="Lebedinsky A.V."/>
            <person name="Frolov E.N."/>
        </authorList>
    </citation>
    <scope>NUCLEOTIDE SEQUENCE</scope>
    <source>
        <strain evidence="2">3907-1M</strain>
    </source>
</reference>
<dbReference type="Pfam" id="PF13643">
    <property type="entry name" value="DUF4145"/>
    <property type="match status" value="1"/>
</dbReference>
<organism evidence="2">
    <name type="scientific">Thermodesulfovibrio autotrophicus</name>
    <dbReference type="NCBI Taxonomy" id="3118333"/>
    <lineage>
        <taxon>Bacteria</taxon>
        <taxon>Pseudomonadati</taxon>
        <taxon>Nitrospirota</taxon>
        <taxon>Thermodesulfovibrionia</taxon>
        <taxon>Thermodesulfovibrionales</taxon>
        <taxon>Thermodesulfovibrionaceae</taxon>
        <taxon>Thermodesulfovibrio</taxon>
    </lineage>
</organism>
<accession>A0AAU8GX39</accession>
<dbReference type="InterPro" id="IPR025285">
    <property type="entry name" value="DUF4145"/>
</dbReference>
<feature type="domain" description="DUF4145" evidence="1">
    <location>
        <begin position="41"/>
        <end position="89"/>
    </location>
</feature>
<dbReference type="EMBL" id="CP144373">
    <property type="protein sequence ID" value="XCH46991.1"/>
    <property type="molecule type" value="Genomic_DNA"/>
</dbReference>
<evidence type="ECO:0000313" key="2">
    <source>
        <dbReference type="EMBL" id="XCH46991.1"/>
    </source>
</evidence>
<dbReference type="AlphaFoldDB" id="A0AAU8GX39"/>
<evidence type="ECO:0000259" key="1">
    <source>
        <dbReference type="Pfam" id="PF13643"/>
    </source>
</evidence>